<dbReference type="Proteomes" id="UP000234331">
    <property type="component" value="Unassembled WGS sequence"/>
</dbReference>
<reference evidence="9 10" key="1">
    <citation type="submission" date="2017-06" db="EMBL/GenBank/DDBJ databases">
        <authorList>
            <person name="Kim H.J."/>
            <person name="Triplett B.A."/>
        </authorList>
    </citation>
    <scope>NUCLEOTIDE SEQUENCE [LARGE SCALE GENOMIC DNA]</scope>
    <source>
        <strain evidence="9">FRACA_ARgP5</strain>
    </source>
</reference>
<comment type="similarity">
    <text evidence="2 7">Belongs to the PhoU family.</text>
</comment>
<feature type="domain" description="PhoU" evidence="8">
    <location>
        <begin position="16"/>
        <end position="103"/>
    </location>
</feature>
<dbReference type="NCBIfam" id="TIGR02135">
    <property type="entry name" value="phoU_full"/>
    <property type="match status" value="1"/>
</dbReference>
<comment type="subunit">
    <text evidence="3 7">Homodimer.</text>
</comment>
<gene>
    <name evidence="9" type="primary">phoU</name>
    <name evidence="9" type="ORF">FRACA_40076</name>
</gene>
<dbReference type="EMBL" id="FZMO01000334">
    <property type="protein sequence ID" value="SNQ50048.1"/>
    <property type="molecule type" value="Genomic_DNA"/>
</dbReference>
<accession>A0A2I2KWL7</accession>
<evidence type="ECO:0000313" key="10">
    <source>
        <dbReference type="Proteomes" id="UP000234331"/>
    </source>
</evidence>
<keyword evidence="10" id="KW-1185">Reference proteome</keyword>
<dbReference type="AlphaFoldDB" id="A0A2I2KWL7"/>
<dbReference type="GO" id="GO:0006817">
    <property type="term" value="P:phosphate ion transport"/>
    <property type="evidence" value="ECO:0007669"/>
    <property type="project" value="UniProtKB-KW"/>
</dbReference>
<keyword evidence="4 7" id="KW-0813">Transport</keyword>
<dbReference type="InterPro" id="IPR026022">
    <property type="entry name" value="PhoU_dom"/>
</dbReference>
<dbReference type="GO" id="GO:0045936">
    <property type="term" value="P:negative regulation of phosphate metabolic process"/>
    <property type="evidence" value="ECO:0007669"/>
    <property type="project" value="InterPro"/>
</dbReference>
<feature type="domain" description="PhoU" evidence="8">
    <location>
        <begin position="121"/>
        <end position="204"/>
    </location>
</feature>
<evidence type="ECO:0000256" key="3">
    <source>
        <dbReference type="ARBA" id="ARBA00011738"/>
    </source>
</evidence>
<evidence type="ECO:0000256" key="7">
    <source>
        <dbReference type="PIRNR" id="PIRNR003107"/>
    </source>
</evidence>
<dbReference type="Gene3D" id="1.20.58.220">
    <property type="entry name" value="Phosphate transport system protein phou homolog 2, domain 2"/>
    <property type="match status" value="1"/>
</dbReference>
<sequence>MRDAFTDELESINQSLIEMTNLVASAMARATTALLDADLQLAENVISGDETVDLLRNEIEERAFDVMARQAPVATDLRMMVTTLRIVADLERMGDLALHVAKVARRRYPGRAVPPELRANLLEMGQVAQRIVAKAGSVIASRDTDLAKQLEADDDAMDGLHRALFHVLIEKPWPHGMEAAIDITLCGRYYERYADHAVSVARRVIYLVTGENAAS</sequence>
<evidence type="ECO:0000313" key="9">
    <source>
        <dbReference type="EMBL" id="SNQ50048.1"/>
    </source>
</evidence>
<evidence type="ECO:0000256" key="2">
    <source>
        <dbReference type="ARBA" id="ARBA00008107"/>
    </source>
</evidence>
<dbReference type="InterPro" id="IPR038078">
    <property type="entry name" value="PhoU-like_sf"/>
</dbReference>
<dbReference type="Pfam" id="PF01895">
    <property type="entry name" value="PhoU"/>
    <property type="match status" value="2"/>
</dbReference>
<dbReference type="FunFam" id="1.20.58.220:FF:000004">
    <property type="entry name" value="Phosphate-specific transport system accessory protein PhoU"/>
    <property type="match status" value="1"/>
</dbReference>
<keyword evidence="6 7" id="KW-0592">Phosphate transport</keyword>
<proteinExistence type="inferred from homology"/>
<dbReference type="PIRSF" id="PIRSF003107">
    <property type="entry name" value="PhoU"/>
    <property type="match status" value="1"/>
</dbReference>
<dbReference type="PANTHER" id="PTHR42930">
    <property type="entry name" value="PHOSPHATE-SPECIFIC TRANSPORT SYSTEM ACCESSORY PROTEIN PHOU"/>
    <property type="match status" value="1"/>
</dbReference>
<dbReference type="RefSeq" id="WP_101833388.1">
    <property type="nucleotide sequence ID" value="NZ_FZMO01000334.1"/>
</dbReference>
<evidence type="ECO:0000256" key="4">
    <source>
        <dbReference type="ARBA" id="ARBA00022448"/>
    </source>
</evidence>
<organism evidence="9 10">
    <name type="scientific">Frankia canadensis</name>
    <dbReference type="NCBI Taxonomy" id="1836972"/>
    <lineage>
        <taxon>Bacteria</taxon>
        <taxon>Bacillati</taxon>
        <taxon>Actinomycetota</taxon>
        <taxon>Actinomycetes</taxon>
        <taxon>Frankiales</taxon>
        <taxon>Frankiaceae</taxon>
        <taxon>Frankia</taxon>
    </lineage>
</organism>
<name>A0A2I2KWL7_9ACTN</name>
<dbReference type="GO" id="GO:0030643">
    <property type="term" value="P:intracellular phosphate ion homeostasis"/>
    <property type="evidence" value="ECO:0007669"/>
    <property type="project" value="InterPro"/>
</dbReference>
<comment type="subcellular location">
    <subcellularLocation>
        <location evidence="1 7">Cytoplasm</location>
    </subcellularLocation>
</comment>
<dbReference type="PANTHER" id="PTHR42930:SF3">
    <property type="entry name" value="PHOSPHATE-SPECIFIC TRANSPORT SYSTEM ACCESSORY PROTEIN PHOU"/>
    <property type="match status" value="1"/>
</dbReference>
<evidence type="ECO:0000256" key="5">
    <source>
        <dbReference type="ARBA" id="ARBA00022490"/>
    </source>
</evidence>
<dbReference type="OrthoDB" id="9814256at2"/>
<protein>
    <recommendedName>
        <fullName evidence="7">Phosphate-specific transport system accessory protein PhoU</fullName>
    </recommendedName>
</protein>
<dbReference type="GO" id="GO:0005737">
    <property type="term" value="C:cytoplasm"/>
    <property type="evidence" value="ECO:0007669"/>
    <property type="project" value="UniProtKB-SubCell"/>
</dbReference>
<evidence type="ECO:0000256" key="1">
    <source>
        <dbReference type="ARBA" id="ARBA00004496"/>
    </source>
</evidence>
<dbReference type="SUPFAM" id="SSF109755">
    <property type="entry name" value="PhoU-like"/>
    <property type="match status" value="1"/>
</dbReference>
<dbReference type="InterPro" id="IPR028366">
    <property type="entry name" value="PhoU"/>
</dbReference>
<comment type="function">
    <text evidence="7">Plays a role in the regulation of phosphate uptake.</text>
</comment>
<keyword evidence="5 7" id="KW-0963">Cytoplasm</keyword>
<evidence type="ECO:0000259" key="8">
    <source>
        <dbReference type="Pfam" id="PF01895"/>
    </source>
</evidence>
<evidence type="ECO:0000256" key="6">
    <source>
        <dbReference type="ARBA" id="ARBA00022592"/>
    </source>
</evidence>